<evidence type="ECO:0000256" key="1">
    <source>
        <dbReference type="SAM" id="MobiDB-lite"/>
    </source>
</evidence>
<sequence length="124" mass="13085">MYKSHFSAGNAGQVRCHPQRSDFASAQASPTASMGKNVRVISSQRCHNALPALAERGAVKIHLPPRSSLCSAALHRRQAHQLGDQDGGPPATAPTSACKTSLTIATSCETITAPSKTYLFKSIL</sequence>
<protein>
    <submittedName>
        <fullName evidence="2">Uncharacterized protein</fullName>
    </submittedName>
</protein>
<gene>
    <name evidence="2" type="ORF">JG688_00003939</name>
</gene>
<evidence type="ECO:0000313" key="3">
    <source>
        <dbReference type="Proteomes" id="UP000709295"/>
    </source>
</evidence>
<evidence type="ECO:0000313" key="2">
    <source>
        <dbReference type="EMBL" id="KAG6972530.1"/>
    </source>
</evidence>
<organism evidence="2 3">
    <name type="scientific">Phytophthora aleatoria</name>
    <dbReference type="NCBI Taxonomy" id="2496075"/>
    <lineage>
        <taxon>Eukaryota</taxon>
        <taxon>Sar</taxon>
        <taxon>Stramenopiles</taxon>
        <taxon>Oomycota</taxon>
        <taxon>Peronosporomycetes</taxon>
        <taxon>Peronosporales</taxon>
        <taxon>Peronosporaceae</taxon>
        <taxon>Phytophthora</taxon>
    </lineage>
</organism>
<dbReference type="Proteomes" id="UP000709295">
    <property type="component" value="Unassembled WGS sequence"/>
</dbReference>
<dbReference type="AlphaFoldDB" id="A0A8J5MBP9"/>
<accession>A0A8J5MBP9</accession>
<name>A0A8J5MBP9_9STRA</name>
<proteinExistence type="predicted"/>
<dbReference type="EMBL" id="JAENGY010000131">
    <property type="protein sequence ID" value="KAG6972530.1"/>
    <property type="molecule type" value="Genomic_DNA"/>
</dbReference>
<comment type="caution">
    <text evidence="2">The sequence shown here is derived from an EMBL/GenBank/DDBJ whole genome shotgun (WGS) entry which is preliminary data.</text>
</comment>
<feature type="region of interest" description="Disordered" evidence="1">
    <location>
        <begin position="1"/>
        <end position="30"/>
    </location>
</feature>
<reference evidence="2" key="1">
    <citation type="submission" date="2021-01" db="EMBL/GenBank/DDBJ databases">
        <title>Phytophthora aleatoria, a newly-described species from Pinus radiata is distinct from Phytophthora cactorum isolates based on comparative genomics.</title>
        <authorList>
            <person name="Mcdougal R."/>
            <person name="Panda P."/>
            <person name="Williams N."/>
            <person name="Studholme D.J."/>
        </authorList>
    </citation>
    <scope>NUCLEOTIDE SEQUENCE</scope>
    <source>
        <strain evidence="2">NZFS 4037</strain>
    </source>
</reference>
<keyword evidence="3" id="KW-1185">Reference proteome</keyword>